<organism evidence="3 4">
    <name type="scientific">Escherichia coli</name>
    <dbReference type="NCBI Taxonomy" id="562"/>
    <lineage>
        <taxon>Bacteria</taxon>
        <taxon>Pseudomonadati</taxon>
        <taxon>Pseudomonadota</taxon>
        <taxon>Gammaproteobacteria</taxon>
        <taxon>Enterobacterales</taxon>
        <taxon>Enterobacteriaceae</taxon>
        <taxon>Escherichia</taxon>
    </lineage>
</organism>
<keyword evidence="1" id="KW-0436">Ligase</keyword>
<dbReference type="AlphaFoldDB" id="A0A376LLQ1"/>
<evidence type="ECO:0000256" key="2">
    <source>
        <dbReference type="SAM" id="MobiDB-lite"/>
    </source>
</evidence>
<feature type="region of interest" description="Disordered" evidence="2">
    <location>
        <begin position="154"/>
        <end position="184"/>
    </location>
</feature>
<dbReference type="GO" id="GO:0043041">
    <property type="term" value="P:amino acid activation for nonribosomal peptide biosynthetic process"/>
    <property type="evidence" value="ECO:0007669"/>
    <property type="project" value="TreeGrafter"/>
</dbReference>
<dbReference type="SUPFAM" id="SSF56801">
    <property type="entry name" value="Acetyl-CoA synthetase-like"/>
    <property type="match status" value="1"/>
</dbReference>
<dbReference type="EMBL" id="UGAB01000002">
    <property type="protein sequence ID" value="STF45167.1"/>
    <property type="molecule type" value="Genomic_DNA"/>
</dbReference>
<name>A0A376LLQ1_ECOLX</name>
<evidence type="ECO:0000313" key="4">
    <source>
        <dbReference type="Proteomes" id="UP000254877"/>
    </source>
</evidence>
<dbReference type="PANTHER" id="PTHR45527">
    <property type="entry name" value="NONRIBOSOMAL PEPTIDE SYNTHETASE"/>
    <property type="match status" value="1"/>
</dbReference>
<protein>
    <submittedName>
        <fullName evidence="3">Peptide synthetase</fullName>
    </submittedName>
</protein>
<accession>A0A376LLQ1</accession>
<dbReference type="PANTHER" id="PTHR45527:SF10">
    <property type="entry name" value="PYOCHELIN SYNTHASE PCHF"/>
    <property type="match status" value="1"/>
</dbReference>
<dbReference type="Gene3D" id="3.40.50.12780">
    <property type="entry name" value="N-terminal domain of ligase-like"/>
    <property type="match status" value="1"/>
</dbReference>
<dbReference type="GO" id="GO:0044550">
    <property type="term" value="P:secondary metabolite biosynthetic process"/>
    <property type="evidence" value="ECO:0007669"/>
    <property type="project" value="TreeGrafter"/>
</dbReference>
<dbReference type="InterPro" id="IPR042099">
    <property type="entry name" value="ANL_N_sf"/>
</dbReference>
<dbReference type="GO" id="GO:0016874">
    <property type="term" value="F:ligase activity"/>
    <property type="evidence" value="ECO:0007669"/>
    <property type="project" value="UniProtKB-KW"/>
</dbReference>
<evidence type="ECO:0000313" key="3">
    <source>
        <dbReference type="EMBL" id="STF45167.1"/>
    </source>
</evidence>
<evidence type="ECO:0000256" key="1">
    <source>
        <dbReference type="ARBA" id="ARBA00022598"/>
    </source>
</evidence>
<reference evidence="3 4" key="1">
    <citation type="submission" date="2018-06" db="EMBL/GenBank/DDBJ databases">
        <authorList>
            <consortium name="Pathogen Informatics"/>
            <person name="Doyle S."/>
        </authorList>
    </citation>
    <scope>NUCLEOTIDE SEQUENCE [LARGE SCALE GENOMIC DNA]</scope>
    <source>
        <strain evidence="3 4">NCTC7928</strain>
    </source>
</reference>
<dbReference type="InterPro" id="IPR045851">
    <property type="entry name" value="AMP-bd_C_sf"/>
</dbReference>
<dbReference type="GO" id="GO:0031177">
    <property type="term" value="F:phosphopantetheine binding"/>
    <property type="evidence" value="ECO:0007669"/>
    <property type="project" value="TreeGrafter"/>
</dbReference>
<gene>
    <name evidence="3" type="primary">tycC</name>
    <name evidence="3" type="ORF">NCTC7928_05932</name>
</gene>
<dbReference type="Gene3D" id="3.30.300.30">
    <property type="match status" value="1"/>
</dbReference>
<proteinExistence type="predicted"/>
<sequence>MVDEQGRDYPDWVPGELWIGGIGVAEGYFNDPLRSEQQFLTLPDERWYRTGDLGCYWPDGTIEFLGRRDKQVKVGGYRIELGEIESALSQLAGVKQATVLAIGEKEKTLAAYVVPQGEAFALPIIGTRHCRRRGTRLRDVALLRHLARDLRRTGSRFPSASPAKTEAGSHRWRRSSPPDELTRYPAALAGRGGTLVSISGDTTATEARC</sequence>
<dbReference type="Proteomes" id="UP000254877">
    <property type="component" value="Unassembled WGS sequence"/>
</dbReference>
<dbReference type="GO" id="GO:0005737">
    <property type="term" value="C:cytoplasm"/>
    <property type="evidence" value="ECO:0007669"/>
    <property type="project" value="TreeGrafter"/>
</dbReference>